<protein>
    <submittedName>
        <fullName evidence="2">Uncharacterized protein</fullName>
    </submittedName>
</protein>
<organism evidence="2 3">
    <name type="scientific">Streptomyces tuirus</name>
    <dbReference type="NCBI Taxonomy" id="68278"/>
    <lineage>
        <taxon>Bacteria</taxon>
        <taxon>Bacillati</taxon>
        <taxon>Actinomycetota</taxon>
        <taxon>Actinomycetes</taxon>
        <taxon>Kitasatosporales</taxon>
        <taxon>Streptomycetaceae</taxon>
        <taxon>Streptomyces</taxon>
    </lineage>
</organism>
<feature type="region of interest" description="Disordered" evidence="1">
    <location>
        <begin position="1"/>
        <end position="29"/>
    </location>
</feature>
<evidence type="ECO:0000256" key="1">
    <source>
        <dbReference type="SAM" id="MobiDB-lite"/>
    </source>
</evidence>
<sequence>MSEKLRPAGFYSDTEFGEPGQPTLADSRGKYAGPVESIASYLRNAHQITVSGVGVYDEVDPDRPFVAELSVQTDGVWFWPSSYPYYVEKYRVQVPEELLKLASSRGWLPPVFPDDADFDDRIPFGD</sequence>
<evidence type="ECO:0000313" key="2">
    <source>
        <dbReference type="EMBL" id="BCL20469.1"/>
    </source>
</evidence>
<evidence type="ECO:0000313" key="3">
    <source>
        <dbReference type="Proteomes" id="UP000516373"/>
    </source>
</evidence>
<gene>
    <name evidence="2" type="ORF">GCM10017668_23120</name>
</gene>
<dbReference type="EMBL" id="AP023439">
    <property type="protein sequence ID" value="BCL20469.1"/>
    <property type="molecule type" value="Genomic_DNA"/>
</dbReference>
<dbReference type="AlphaFoldDB" id="A0A7G1NCE6"/>
<dbReference type="Proteomes" id="UP000516373">
    <property type="component" value="Chromosome"/>
</dbReference>
<reference evidence="2 3" key="1">
    <citation type="journal article" date="2014" name="Int. J. Syst. Evol. Microbiol.">
        <title>Complete genome sequence of Corynebacterium casei LMG S-19264T (=DSM 44701T), isolated from a smear-ripened cheese.</title>
        <authorList>
            <consortium name="US DOE Joint Genome Institute (JGI-PGF)"/>
            <person name="Walter F."/>
            <person name="Albersmeier A."/>
            <person name="Kalinowski J."/>
            <person name="Ruckert C."/>
        </authorList>
    </citation>
    <scope>NUCLEOTIDE SEQUENCE [LARGE SCALE GENOMIC DNA]</scope>
    <source>
        <strain evidence="2 3">JCM 4255</strain>
    </source>
</reference>
<name>A0A7G1NCE6_9ACTN</name>
<dbReference type="RefSeq" id="WP_190898757.1">
    <property type="nucleotide sequence ID" value="NZ_AP023439.1"/>
</dbReference>
<accession>A0A7G1NCE6</accession>
<proteinExistence type="predicted"/>
<dbReference type="KEGG" id="stui:GCM10017668_23120"/>